<dbReference type="SUPFAM" id="SSF51182">
    <property type="entry name" value="RmlC-like cupins"/>
    <property type="match status" value="1"/>
</dbReference>
<sequence>MSKLVTPLNFKAWIDEHRHLLKPPVGNKVVWKNTDYIVMVVGGPNSRKDYHYNETPEFFYQIEGDMVLKIMVDGKPVDVPINEGDIYVLPPKVPHSPQRKANTVGLVIEYPRSKKMKDALEWYCENCNHQLYRKTFKLANIETDMPVIFDKFYSSEKKRTCKKCGTVMQPPAKPNID</sequence>
<evidence type="ECO:0000256" key="2">
    <source>
        <dbReference type="ARBA" id="ARBA00022642"/>
    </source>
</evidence>
<dbReference type="GO" id="GO:0000334">
    <property type="term" value="F:3-hydroxyanthranilate 3,4-dioxygenase activity"/>
    <property type="evidence" value="ECO:0007669"/>
    <property type="project" value="UniProtKB-UniRule"/>
</dbReference>
<dbReference type="InterPro" id="IPR014710">
    <property type="entry name" value="RmlC-like_jellyroll"/>
</dbReference>
<reference evidence="8 9" key="1">
    <citation type="submission" date="2019-06" db="EMBL/GenBank/DDBJ databases">
        <title>Flavobacteriaceae Paucihalobacterium erythroidium CWB-1, complete genome.</title>
        <authorList>
            <person name="Wu S."/>
        </authorList>
    </citation>
    <scope>NUCLEOTIDE SEQUENCE [LARGE SCALE GENOMIC DNA]</scope>
    <source>
        <strain evidence="8 9">CWB-1</strain>
    </source>
</reference>
<keyword evidence="3 7" id="KW-0479">Metal-binding</keyword>
<keyword evidence="2 7" id="KW-0662">Pyridine nucleotide biosynthesis</keyword>
<feature type="binding site" evidence="7">
    <location>
        <position position="161"/>
    </location>
    <ligand>
        <name>Fe cation</name>
        <dbReference type="ChEBI" id="CHEBI:24875"/>
        <label>2</label>
    </ligand>
</feature>
<dbReference type="Pfam" id="PF06052">
    <property type="entry name" value="3-HAO"/>
    <property type="match status" value="1"/>
</dbReference>
<evidence type="ECO:0000256" key="5">
    <source>
        <dbReference type="ARBA" id="ARBA00023002"/>
    </source>
</evidence>
<evidence type="ECO:0000256" key="1">
    <source>
        <dbReference type="ARBA" id="ARBA00002752"/>
    </source>
</evidence>
<dbReference type="NCBIfam" id="NF009763">
    <property type="entry name" value="PRK13264.1"/>
    <property type="match status" value="1"/>
</dbReference>
<dbReference type="HAMAP" id="MF_00825">
    <property type="entry name" value="3_HAO"/>
    <property type="match status" value="1"/>
</dbReference>
<dbReference type="EC" id="1.13.11.6" evidence="7"/>
<feature type="binding site" evidence="7">
    <location>
        <position position="109"/>
    </location>
    <ligand>
        <name>substrate</name>
    </ligand>
</feature>
<name>A0A506PTX1_9FLAO</name>
<dbReference type="Proteomes" id="UP000317332">
    <property type="component" value="Unassembled WGS sequence"/>
</dbReference>
<feature type="binding site" evidence="7">
    <location>
        <position position="124"/>
    </location>
    <ligand>
        <name>Fe cation</name>
        <dbReference type="ChEBI" id="CHEBI:24875"/>
        <label>2</label>
    </ligand>
</feature>
<keyword evidence="5 7" id="KW-0560">Oxidoreductase</keyword>
<dbReference type="CDD" id="cd06123">
    <property type="entry name" value="cupin_HAO"/>
    <property type="match status" value="1"/>
</dbReference>
<dbReference type="InterPro" id="IPR010329">
    <property type="entry name" value="3hydroanth_dOase"/>
</dbReference>
<evidence type="ECO:0000313" key="9">
    <source>
        <dbReference type="Proteomes" id="UP000317332"/>
    </source>
</evidence>
<evidence type="ECO:0000256" key="3">
    <source>
        <dbReference type="ARBA" id="ARBA00022723"/>
    </source>
</evidence>
<keyword evidence="4 7" id="KW-0223">Dioxygenase</keyword>
<dbReference type="GO" id="GO:0008198">
    <property type="term" value="F:ferrous iron binding"/>
    <property type="evidence" value="ECO:0007669"/>
    <property type="project" value="UniProtKB-UniRule"/>
</dbReference>
<dbReference type="GO" id="GO:0009435">
    <property type="term" value="P:NAD+ biosynthetic process"/>
    <property type="evidence" value="ECO:0007669"/>
    <property type="project" value="UniProtKB-UniPathway"/>
</dbReference>
<dbReference type="Gene3D" id="2.60.120.10">
    <property type="entry name" value="Jelly Rolls"/>
    <property type="match status" value="1"/>
</dbReference>
<feature type="binding site" evidence="7">
    <location>
        <position position="57"/>
    </location>
    <ligand>
        <name>substrate</name>
    </ligand>
</feature>
<comment type="caution">
    <text evidence="8">The sequence shown here is derived from an EMBL/GenBank/DDBJ whole genome shotgun (WGS) entry which is preliminary data.</text>
</comment>
<dbReference type="PANTHER" id="PTHR15497">
    <property type="entry name" value="3-HYDROXYANTHRANILATE 3,4-DIOXYGENASE"/>
    <property type="match status" value="1"/>
</dbReference>
<dbReference type="OrthoDB" id="5002379at2"/>
<dbReference type="AlphaFoldDB" id="A0A506PTX1"/>
<feature type="binding site" evidence="7">
    <location>
        <position position="127"/>
    </location>
    <ligand>
        <name>Fe cation</name>
        <dbReference type="ChEBI" id="CHEBI:24875"/>
        <label>2</label>
    </ligand>
</feature>
<feature type="binding site" evidence="7">
    <location>
        <position position="95"/>
    </location>
    <ligand>
        <name>Fe cation</name>
        <dbReference type="ChEBI" id="CHEBI:24875"/>
        <label>1</label>
        <note>catalytic</note>
    </ligand>
</feature>
<evidence type="ECO:0000256" key="6">
    <source>
        <dbReference type="ARBA" id="ARBA00023004"/>
    </source>
</evidence>
<dbReference type="GO" id="GO:0043420">
    <property type="term" value="P:anthranilate metabolic process"/>
    <property type="evidence" value="ECO:0007669"/>
    <property type="project" value="UniProtKB-UniRule"/>
</dbReference>
<organism evidence="8 9">
    <name type="scientific">Paucihalobacter ruber</name>
    <dbReference type="NCBI Taxonomy" id="2567861"/>
    <lineage>
        <taxon>Bacteria</taxon>
        <taxon>Pseudomonadati</taxon>
        <taxon>Bacteroidota</taxon>
        <taxon>Flavobacteriia</taxon>
        <taxon>Flavobacteriales</taxon>
        <taxon>Flavobacteriaceae</taxon>
        <taxon>Paucihalobacter</taxon>
    </lineage>
</organism>
<feature type="binding site" evidence="7">
    <location>
        <position position="47"/>
    </location>
    <ligand>
        <name>O2</name>
        <dbReference type="ChEBI" id="CHEBI:15379"/>
    </ligand>
</feature>
<evidence type="ECO:0000256" key="4">
    <source>
        <dbReference type="ARBA" id="ARBA00022964"/>
    </source>
</evidence>
<accession>A0A506PTX1</accession>
<feature type="binding site" evidence="7">
    <location>
        <position position="57"/>
    </location>
    <ligand>
        <name>Fe cation</name>
        <dbReference type="ChEBI" id="CHEBI:24875"/>
        <label>1</label>
        <note>catalytic</note>
    </ligand>
</feature>
<comment type="cofactor">
    <cofactor evidence="7">
        <name>Fe(2+)</name>
        <dbReference type="ChEBI" id="CHEBI:29033"/>
    </cofactor>
    <text evidence="7">Binds 2 Fe(2+) ions per subunit.</text>
</comment>
<dbReference type="EMBL" id="VHIQ01000001">
    <property type="protein sequence ID" value="TPV35680.1"/>
    <property type="molecule type" value="Genomic_DNA"/>
</dbReference>
<feature type="binding site" evidence="7">
    <location>
        <position position="99"/>
    </location>
    <ligand>
        <name>substrate</name>
    </ligand>
</feature>
<evidence type="ECO:0000256" key="7">
    <source>
        <dbReference type="HAMAP-Rule" id="MF_00825"/>
    </source>
</evidence>
<dbReference type="GO" id="GO:0019805">
    <property type="term" value="P:quinolinate biosynthetic process"/>
    <property type="evidence" value="ECO:0007669"/>
    <property type="project" value="UniProtKB-UniRule"/>
</dbReference>
<dbReference type="PANTHER" id="PTHR15497:SF1">
    <property type="entry name" value="3-HYDROXYANTHRANILATE 3,4-DIOXYGENASE"/>
    <property type="match status" value="1"/>
</dbReference>
<keyword evidence="9" id="KW-1185">Reference proteome</keyword>
<comment type="catalytic activity">
    <reaction evidence="7">
        <text>3-hydroxyanthranilate + O2 = (2Z,4Z)-2-amino-3-carboxymuconate 6-semialdehyde</text>
        <dbReference type="Rhea" id="RHEA:17953"/>
        <dbReference type="ChEBI" id="CHEBI:15379"/>
        <dbReference type="ChEBI" id="CHEBI:36559"/>
        <dbReference type="ChEBI" id="CHEBI:77612"/>
        <dbReference type="EC" id="1.13.11.6"/>
    </reaction>
</comment>
<comment type="function">
    <text evidence="1 7">Catalyzes the oxidative ring opening of 3-hydroxyanthranilate to 2-amino-3-carboxymuconate semialdehyde, which spontaneously cyclizes to quinolinate.</text>
</comment>
<proteinExistence type="inferred from homology"/>
<dbReference type="GO" id="GO:0006569">
    <property type="term" value="P:L-tryptophan catabolic process"/>
    <property type="evidence" value="ECO:0007669"/>
    <property type="project" value="UniProtKB-UniRule"/>
</dbReference>
<gene>
    <name evidence="7" type="primary">nbaC</name>
    <name evidence="8" type="ORF">FJ651_01850</name>
</gene>
<feature type="binding site" evidence="7">
    <location>
        <position position="51"/>
    </location>
    <ligand>
        <name>Fe cation</name>
        <dbReference type="ChEBI" id="CHEBI:24875"/>
        <label>1</label>
        <note>catalytic</note>
    </ligand>
</feature>
<dbReference type="InterPro" id="IPR011051">
    <property type="entry name" value="RmlC_Cupin_sf"/>
</dbReference>
<dbReference type="UniPathway" id="UPA00253">
    <property type="reaction ID" value="UER00330"/>
</dbReference>
<keyword evidence="6 7" id="KW-0408">Iron</keyword>
<dbReference type="RefSeq" id="WP_140988689.1">
    <property type="nucleotide sequence ID" value="NZ_VHIQ01000001.1"/>
</dbReference>
<comment type="similarity">
    <text evidence="7">Belongs to the 3-HAO family.</text>
</comment>
<protein>
    <recommendedName>
        <fullName evidence="7">3-hydroxyanthranilate 3,4-dioxygenase</fullName>
        <ecNumber evidence="7">1.13.11.6</ecNumber>
    </recommendedName>
    <alternativeName>
        <fullName evidence="7">3-hydroxyanthranilate oxygenase</fullName>
        <shortName evidence="7">3-HAO</shortName>
    </alternativeName>
    <alternativeName>
        <fullName evidence="7">3-hydroxyanthranilic acid dioxygenase</fullName>
        <shortName evidence="7">HAD</shortName>
    </alternativeName>
</protein>
<dbReference type="NCBIfam" id="TIGR03037">
    <property type="entry name" value="anthran_nbaC"/>
    <property type="match status" value="1"/>
</dbReference>
<evidence type="ECO:0000313" key="8">
    <source>
        <dbReference type="EMBL" id="TPV35680.1"/>
    </source>
</evidence>
<comment type="pathway">
    <text evidence="7">Cofactor biosynthesis; NAD(+) biosynthesis; quinolinate from L-kynurenine: step 3/3.</text>
</comment>
<feature type="binding site" evidence="7">
    <location>
        <position position="164"/>
    </location>
    <ligand>
        <name>Fe cation</name>
        <dbReference type="ChEBI" id="CHEBI:24875"/>
        <label>2</label>
    </ligand>
</feature>